<dbReference type="GO" id="GO:0016491">
    <property type="term" value="F:oxidoreductase activity"/>
    <property type="evidence" value="ECO:0007669"/>
    <property type="project" value="UniProtKB-KW"/>
</dbReference>
<evidence type="ECO:0000256" key="7">
    <source>
        <dbReference type="SAM" id="MobiDB-lite"/>
    </source>
</evidence>
<dbReference type="PROSITE" id="PS50253">
    <property type="entry name" value="COX3"/>
    <property type="match status" value="1"/>
</dbReference>
<reference evidence="10 11" key="1">
    <citation type="submission" date="2019-08" db="EMBL/GenBank/DDBJ databases">
        <title>Deep-cultivation of Planctomycetes and their phenomic and genomic characterization uncovers novel biology.</title>
        <authorList>
            <person name="Wiegand S."/>
            <person name="Jogler M."/>
            <person name="Boedeker C."/>
            <person name="Pinto D."/>
            <person name="Vollmers J."/>
            <person name="Rivas-Marin E."/>
            <person name="Kohn T."/>
            <person name="Peeters S.H."/>
            <person name="Heuer A."/>
            <person name="Rast P."/>
            <person name="Oberbeckmann S."/>
            <person name="Bunk B."/>
            <person name="Jeske O."/>
            <person name="Meyerdierks A."/>
            <person name="Storesund J.E."/>
            <person name="Kallscheuer N."/>
            <person name="Luecker S."/>
            <person name="Lage O.M."/>
            <person name="Pohl T."/>
            <person name="Merkel B.J."/>
            <person name="Hornburger P."/>
            <person name="Mueller R.-W."/>
            <person name="Bruemmer F."/>
            <person name="Labrenz M."/>
            <person name="Spormann A.M."/>
            <person name="Op den Camp H."/>
            <person name="Overmann J."/>
            <person name="Amann R."/>
            <person name="Jetten M.S.M."/>
            <person name="Mascher T."/>
            <person name="Medema M.H."/>
            <person name="Devos D.P."/>
            <person name="Kaster A.-K."/>
            <person name="Ovreas L."/>
            <person name="Rohde M."/>
            <person name="Galperin M.Y."/>
            <person name="Jogler C."/>
        </authorList>
    </citation>
    <scope>NUCLEOTIDE SEQUENCE [LARGE SCALE GENOMIC DNA]</scope>
    <source>
        <strain evidence="10 11">UC8</strain>
    </source>
</reference>
<feature type="transmembrane region" description="Helical" evidence="8">
    <location>
        <begin position="102"/>
        <end position="125"/>
    </location>
</feature>
<dbReference type="EMBL" id="CP042914">
    <property type="protein sequence ID" value="QEG42112.1"/>
    <property type="molecule type" value="Genomic_DNA"/>
</dbReference>
<gene>
    <name evidence="10" type="primary">caaA</name>
    <name evidence="10" type="ORF">UC8_41440</name>
</gene>
<evidence type="ECO:0000256" key="8">
    <source>
        <dbReference type="SAM" id="Phobius"/>
    </source>
</evidence>
<dbReference type="InterPro" id="IPR000298">
    <property type="entry name" value="Cyt_c_oxidase-like_su3"/>
</dbReference>
<dbReference type="Pfam" id="PF00510">
    <property type="entry name" value="COX3"/>
    <property type="match status" value="1"/>
</dbReference>
<evidence type="ECO:0000259" key="9">
    <source>
        <dbReference type="PROSITE" id="PS50253"/>
    </source>
</evidence>
<keyword evidence="3 6" id="KW-0812">Transmembrane</keyword>
<dbReference type="InterPro" id="IPR035973">
    <property type="entry name" value="Cyt_c_oxidase_su3-like_sf"/>
</dbReference>
<dbReference type="AlphaFoldDB" id="A0A5B9QVW9"/>
<feature type="transmembrane region" description="Helical" evidence="8">
    <location>
        <begin position="37"/>
        <end position="60"/>
    </location>
</feature>
<evidence type="ECO:0000256" key="2">
    <source>
        <dbReference type="ARBA" id="ARBA00010581"/>
    </source>
</evidence>
<keyword evidence="10" id="KW-0560">Oxidoreductase</keyword>
<dbReference type="GO" id="GO:0004129">
    <property type="term" value="F:cytochrome-c oxidase activity"/>
    <property type="evidence" value="ECO:0007669"/>
    <property type="project" value="InterPro"/>
</dbReference>
<dbReference type="GO" id="GO:0005886">
    <property type="term" value="C:plasma membrane"/>
    <property type="evidence" value="ECO:0007669"/>
    <property type="project" value="UniProtKB-SubCell"/>
</dbReference>
<evidence type="ECO:0000256" key="4">
    <source>
        <dbReference type="ARBA" id="ARBA00022989"/>
    </source>
</evidence>
<protein>
    <submittedName>
        <fullName evidence="10">Cytochrome c oxidase polypeptide I+III</fullName>
        <ecNumber evidence="10">1.9.3.1</ecNumber>
    </submittedName>
</protein>
<name>A0A5B9QVW9_9BACT</name>
<evidence type="ECO:0000256" key="1">
    <source>
        <dbReference type="ARBA" id="ARBA00004141"/>
    </source>
</evidence>
<feature type="domain" description="Heme-copper oxidase subunit III family profile" evidence="9">
    <location>
        <begin position="36"/>
        <end position="212"/>
    </location>
</feature>
<dbReference type="InterPro" id="IPR024791">
    <property type="entry name" value="Cyt_c/ubiquinol_Oxase_su3"/>
</dbReference>
<dbReference type="EC" id="1.9.3.1" evidence="10"/>
<evidence type="ECO:0000256" key="6">
    <source>
        <dbReference type="RuleBase" id="RU003376"/>
    </source>
</evidence>
<dbReference type="Proteomes" id="UP000325286">
    <property type="component" value="Chromosome"/>
</dbReference>
<keyword evidence="11" id="KW-1185">Reference proteome</keyword>
<feature type="transmembrane region" description="Helical" evidence="8">
    <location>
        <begin position="145"/>
        <end position="169"/>
    </location>
</feature>
<evidence type="ECO:0000256" key="3">
    <source>
        <dbReference type="ARBA" id="ARBA00022692"/>
    </source>
</evidence>
<comment type="similarity">
    <text evidence="2 6">Belongs to the cytochrome c oxidase subunit 3 family.</text>
</comment>
<keyword evidence="5 8" id="KW-0472">Membrane</keyword>
<dbReference type="PANTHER" id="PTHR11403">
    <property type="entry name" value="CYTOCHROME C OXIDASE SUBUNIT III"/>
    <property type="match status" value="1"/>
</dbReference>
<dbReference type="SUPFAM" id="SSF81452">
    <property type="entry name" value="Cytochrome c oxidase subunit III-like"/>
    <property type="match status" value="1"/>
</dbReference>
<evidence type="ECO:0000313" key="10">
    <source>
        <dbReference type="EMBL" id="QEG42112.1"/>
    </source>
</evidence>
<dbReference type="GO" id="GO:0019646">
    <property type="term" value="P:aerobic electron transport chain"/>
    <property type="evidence" value="ECO:0007669"/>
    <property type="project" value="InterPro"/>
</dbReference>
<sequence length="216" mass="24342">MYATLAPPGQPWKVPHNKRMPERTVPQPLDRQQWQGAALFLASLFMFFVSSIILYFLYAYWRRDEPQAAMELPGMFLISTVALLGISVLVHKATKLVRRDRCSATATVLGLATVLSFVFMVAQGYSMWQMLQTPQMRNGFYQGVGSMVVVLAILHALHVVGGIIALGLVGARCYEGRYDHERHGAVDFAAAYWHFLDLVWLFMLAAFWSTTAGFNF</sequence>
<organism evidence="10 11">
    <name type="scientific">Roseimaritima ulvae</name>
    <dbReference type="NCBI Taxonomy" id="980254"/>
    <lineage>
        <taxon>Bacteria</taxon>
        <taxon>Pseudomonadati</taxon>
        <taxon>Planctomycetota</taxon>
        <taxon>Planctomycetia</taxon>
        <taxon>Pirellulales</taxon>
        <taxon>Pirellulaceae</taxon>
        <taxon>Roseimaritima</taxon>
    </lineage>
</organism>
<proteinExistence type="inferred from homology"/>
<keyword evidence="4 8" id="KW-1133">Transmembrane helix</keyword>
<dbReference type="Gene3D" id="1.20.120.80">
    <property type="entry name" value="Cytochrome c oxidase, subunit III, four-helix bundle"/>
    <property type="match status" value="1"/>
</dbReference>
<evidence type="ECO:0000256" key="5">
    <source>
        <dbReference type="ARBA" id="ARBA00023136"/>
    </source>
</evidence>
<dbReference type="InterPro" id="IPR013833">
    <property type="entry name" value="Cyt_c_oxidase_su3_a-hlx"/>
</dbReference>
<evidence type="ECO:0000313" key="11">
    <source>
        <dbReference type="Proteomes" id="UP000325286"/>
    </source>
</evidence>
<feature type="region of interest" description="Disordered" evidence="7">
    <location>
        <begin position="1"/>
        <end position="21"/>
    </location>
</feature>
<dbReference type="KEGG" id="rul:UC8_41440"/>
<dbReference type="PANTHER" id="PTHR11403:SF10">
    <property type="entry name" value="CYTOCHROME C OXIDASE"/>
    <property type="match status" value="1"/>
</dbReference>
<comment type="subcellular location">
    <subcellularLocation>
        <location evidence="6">Cell membrane</location>
        <topology evidence="6">Multi-pass membrane protein</topology>
    </subcellularLocation>
    <subcellularLocation>
        <location evidence="1">Membrane</location>
        <topology evidence="1">Multi-pass membrane protein</topology>
    </subcellularLocation>
</comment>
<feature type="transmembrane region" description="Helical" evidence="8">
    <location>
        <begin position="72"/>
        <end position="90"/>
    </location>
</feature>
<feature type="transmembrane region" description="Helical" evidence="8">
    <location>
        <begin position="190"/>
        <end position="208"/>
    </location>
</feature>
<accession>A0A5B9QVW9</accession>